<proteinExistence type="predicted"/>
<evidence type="ECO:0000256" key="2">
    <source>
        <dbReference type="SAM" id="MobiDB-lite"/>
    </source>
</evidence>
<dbReference type="PANTHER" id="PTHR35561:SF1">
    <property type="entry name" value="RNA 2',3'-CYCLIC PHOSPHODIESTERASE"/>
    <property type="match status" value="1"/>
</dbReference>
<dbReference type="EMBL" id="LR743507">
    <property type="protein sequence ID" value="CAA2104021.1"/>
    <property type="molecule type" value="Genomic_DNA"/>
</dbReference>
<gene>
    <name evidence="3" type="primary">thpR_1</name>
    <name evidence="3" type="ORF">VVAX_02555</name>
</gene>
<keyword evidence="1 3" id="KW-0378">Hydrolase</keyword>
<reference evidence="3" key="1">
    <citation type="submission" date="2019-12" db="EMBL/GenBank/DDBJ databases">
        <authorList>
            <person name="Cremers G."/>
        </authorList>
    </citation>
    <scope>NUCLEOTIDE SEQUENCE</scope>
    <source>
        <strain evidence="3">Vvax</strain>
    </source>
</reference>
<evidence type="ECO:0000256" key="1">
    <source>
        <dbReference type="ARBA" id="ARBA00022801"/>
    </source>
</evidence>
<dbReference type="InterPro" id="IPR004175">
    <property type="entry name" value="RNA_CPDase"/>
</dbReference>
<dbReference type="Gene3D" id="3.90.1140.10">
    <property type="entry name" value="Cyclic phosphodiesterase"/>
    <property type="match status" value="1"/>
</dbReference>
<name>A0A679J692_VARPD</name>
<dbReference type="SUPFAM" id="SSF55144">
    <property type="entry name" value="LigT-like"/>
    <property type="match status" value="1"/>
</dbReference>
<evidence type="ECO:0000313" key="3">
    <source>
        <dbReference type="EMBL" id="CAA2104021.1"/>
    </source>
</evidence>
<dbReference type="Pfam" id="PF13563">
    <property type="entry name" value="2_5_RNA_ligase2"/>
    <property type="match status" value="1"/>
</dbReference>
<sequence>MDDFTRGNDYPQEPDPDDGPAPSLGPSHLLIALFPDRGVQRAIEAHRKDWIWTKSSRFPPSQRLHLTLHALDDQRDAVLQRLDESLSDIPMRPLDLVLDSSRTWNNDIAVMQTAEHDGLRALHRRISFAVAHAGIATRTPRLTPHITIARKTTGAACPRNPLSIRWPVNNFLLVRSWPSHPARHEVLASYGPGENDGV</sequence>
<dbReference type="EC" id="3.1.4.-" evidence="3"/>
<dbReference type="PANTHER" id="PTHR35561">
    <property type="entry name" value="RNA 2',3'-CYCLIC PHOSPHODIESTERASE"/>
    <property type="match status" value="1"/>
</dbReference>
<dbReference type="GO" id="GO:0008664">
    <property type="term" value="F:RNA 2',3'-cyclic 3'-phosphodiesterase activity"/>
    <property type="evidence" value="ECO:0007669"/>
    <property type="project" value="InterPro"/>
</dbReference>
<organism evidence="3">
    <name type="scientific">Variovorax paradoxus</name>
    <dbReference type="NCBI Taxonomy" id="34073"/>
    <lineage>
        <taxon>Bacteria</taxon>
        <taxon>Pseudomonadati</taxon>
        <taxon>Pseudomonadota</taxon>
        <taxon>Betaproteobacteria</taxon>
        <taxon>Burkholderiales</taxon>
        <taxon>Comamonadaceae</taxon>
        <taxon>Variovorax</taxon>
    </lineage>
</organism>
<feature type="region of interest" description="Disordered" evidence="2">
    <location>
        <begin position="1"/>
        <end position="26"/>
    </location>
</feature>
<dbReference type="RefSeq" id="WP_339090192.1">
    <property type="nucleotide sequence ID" value="NZ_LR743507.1"/>
</dbReference>
<dbReference type="GO" id="GO:0004113">
    <property type="term" value="F:2',3'-cyclic-nucleotide 3'-phosphodiesterase activity"/>
    <property type="evidence" value="ECO:0007669"/>
    <property type="project" value="InterPro"/>
</dbReference>
<dbReference type="InterPro" id="IPR009097">
    <property type="entry name" value="Cyclic_Pdiesterase"/>
</dbReference>
<accession>A0A679J692</accession>
<protein>
    <submittedName>
        <fullName evidence="3">RNA 2',3'-cyclic phosphodiesterase</fullName>
        <ecNumber evidence="3">3.1.4.-</ecNumber>
    </submittedName>
</protein>
<dbReference type="AlphaFoldDB" id="A0A679J692"/>